<evidence type="ECO:0000313" key="2">
    <source>
        <dbReference type="Proteomes" id="UP000789920"/>
    </source>
</evidence>
<feature type="non-terminal residue" evidence="1">
    <location>
        <position position="1"/>
    </location>
</feature>
<accession>A0ACA9P7T8</accession>
<protein>
    <submittedName>
        <fullName evidence="1">26341_t:CDS:1</fullName>
    </submittedName>
</protein>
<name>A0ACA9P7T8_9GLOM</name>
<gene>
    <name evidence="1" type="ORF">RPERSI_LOCUS9416</name>
</gene>
<comment type="caution">
    <text evidence="1">The sequence shown here is derived from an EMBL/GenBank/DDBJ whole genome shotgun (WGS) entry which is preliminary data.</text>
</comment>
<dbReference type="Proteomes" id="UP000789920">
    <property type="component" value="Unassembled WGS sequence"/>
</dbReference>
<dbReference type="EMBL" id="CAJVQC010017819">
    <property type="protein sequence ID" value="CAG8688432.1"/>
    <property type="molecule type" value="Genomic_DNA"/>
</dbReference>
<proteinExistence type="predicted"/>
<evidence type="ECO:0000313" key="1">
    <source>
        <dbReference type="EMBL" id="CAG8688432.1"/>
    </source>
</evidence>
<keyword evidence="2" id="KW-1185">Reference proteome</keyword>
<sequence>FLALCAGNYFQFVPLSFVLALLWPGTQRHELPDIKMVQTYIKPILYLCGRKYEPGYSNFVKTKKMPLEVTGSHWTLLELPSSDIKSSLEGVQ</sequence>
<reference evidence="1" key="1">
    <citation type="submission" date="2021-06" db="EMBL/GenBank/DDBJ databases">
        <authorList>
            <person name="Kallberg Y."/>
            <person name="Tangrot J."/>
            <person name="Rosling A."/>
        </authorList>
    </citation>
    <scope>NUCLEOTIDE SEQUENCE</scope>
    <source>
        <strain evidence="1">MA461A</strain>
    </source>
</reference>
<organism evidence="1 2">
    <name type="scientific">Racocetra persica</name>
    <dbReference type="NCBI Taxonomy" id="160502"/>
    <lineage>
        <taxon>Eukaryota</taxon>
        <taxon>Fungi</taxon>
        <taxon>Fungi incertae sedis</taxon>
        <taxon>Mucoromycota</taxon>
        <taxon>Glomeromycotina</taxon>
        <taxon>Glomeromycetes</taxon>
        <taxon>Diversisporales</taxon>
        <taxon>Gigasporaceae</taxon>
        <taxon>Racocetra</taxon>
    </lineage>
</organism>